<reference evidence="4" key="1">
    <citation type="submission" date="2023-10" db="EMBL/GenBank/DDBJ databases">
        <title>Genome assembly of Pristionchus species.</title>
        <authorList>
            <person name="Yoshida K."/>
            <person name="Sommer R.J."/>
        </authorList>
    </citation>
    <scope>NUCLEOTIDE SEQUENCE</scope>
    <source>
        <strain evidence="4">RS0144</strain>
    </source>
</reference>
<comment type="caution">
    <text evidence="4">The sequence shown here is derived from an EMBL/GenBank/DDBJ whole genome shotgun (WGS) entry which is preliminary data.</text>
</comment>
<organism evidence="4 5">
    <name type="scientific">Pristionchus entomophagus</name>
    <dbReference type="NCBI Taxonomy" id="358040"/>
    <lineage>
        <taxon>Eukaryota</taxon>
        <taxon>Metazoa</taxon>
        <taxon>Ecdysozoa</taxon>
        <taxon>Nematoda</taxon>
        <taxon>Chromadorea</taxon>
        <taxon>Rhabditida</taxon>
        <taxon>Rhabditina</taxon>
        <taxon>Diplogasteromorpha</taxon>
        <taxon>Diplogasteroidea</taxon>
        <taxon>Neodiplogasteridae</taxon>
        <taxon>Pristionchus</taxon>
    </lineage>
</organism>
<feature type="non-terminal residue" evidence="4">
    <location>
        <position position="1"/>
    </location>
</feature>
<keyword evidence="3" id="KW-0675">Receptor</keyword>
<dbReference type="GO" id="GO:0003700">
    <property type="term" value="F:DNA-binding transcription factor activity"/>
    <property type="evidence" value="ECO:0007669"/>
    <property type="project" value="TreeGrafter"/>
</dbReference>
<dbReference type="PANTHER" id="PTHR46011:SF6">
    <property type="entry name" value="HIGH ZINC ACTIVATED NUCLEAR RECEPTOR PROTEIN"/>
    <property type="match status" value="1"/>
</dbReference>
<name>A0AAV5T985_9BILA</name>
<feature type="non-terminal residue" evidence="4">
    <location>
        <position position="159"/>
    </location>
</feature>
<dbReference type="PANTHER" id="PTHR46011">
    <property type="entry name" value="NUCLEAR HORMONE RECEPTOR FAMILY MEMBER NHR-86-RELATED"/>
    <property type="match status" value="1"/>
</dbReference>
<dbReference type="AlphaFoldDB" id="A0AAV5T985"/>
<evidence type="ECO:0000313" key="5">
    <source>
        <dbReference type="Proteomes" id="UP001432027"/>
    </source>
</evidence>
<dbReference type="Proteomes" id="UP001432027">
    <property type="component" value="Unassembled WGS sequence"/>
</dbReference>
<proteinExistence type="predicted"/>
<keyword evidence="1" id="KW-0805">Transcription regulation</keyword>
<evidence type="ECO:0000256" key="3">
    <source>
        <dbReference type="ARBA" id="ARBA00023170"/>
    </source>
</evidence>
<accession>A0AAV5T985</accession>
<evidence type="ECO:0000313" key="4">
    <source>
        <dbReference type="EMBL" id="GMS91879.1"/>
    </source>
</evidence>
<gene>
    <name evidence="4" type="ORF">PENTCL1PPCAC_14054</name>
</gene>
<sequence>TSMAATKSIIETFQTHYRTFSIMRRTAELQMRGVHMNPFEEYEIVPCTHQIMNEATRIMIRGLFDFVPLVFPEFKDFSIADKWLLIRNYQKSFHILDAHMRTERRRPEVSWYFGTYTTSISVDTVDIYFSDCPDQKNVTEAARTLRLCIQENCDKTKEQ</sequence>
<dbReference type="GO" id="GO:0005634">
    <property type="term" value="C:nucleus"/>
    <property type="evidence" value="ECO:0007669"/>
    <property type="project" value="TreeGrafter"/>
</dbReference>
<dbReference type="SUPFAM" id="SSF48508">
    <property type="entry name" value="Nuclear receptor ligand-binding domain"/>
    <property type="match status" value="1"/>
</dbReference>
<keyword evidence="5" id="KW-1185">Reference proteome</keyword>
<keyword evidence="2" id="KW-0804">Transcription</keyword>
<protein>
    <recommendedName>
        <fullName evidence="6">Nuclear receptor</fullName>
    </recommendedName>
</protein>
<evidence type="ECO:0000256" key="1">
    <source>
        <dbReference type="ARBA" id="ARBA00023015"/>
    </source>
</evidence>
<evidence type="ECO:0008006" key="6">
    <source>
        <dbReference type="Google" id="ProtNLM"/>
    </source>
</evidence>
<evidence type="ECO:0000256" key="2">
    <source>
        <dbReference type="ARBA" id="ARBA00023163"/>
    </source>
</evidence>
<dbReference type="EMBL" id="BTSX01000004">
    <property type="protein sequence ID" value="GMS91879.1"/>
    <property type="molecule type" value="Genomic_DNA"/>
</dbReference>
<dbReference type="InterPro" id="IPR035500">
    <property type="entry name" value="NHR-like_dom_sf"/>
</dbReference>